<evidence type="ECO:0000256" key="4">
    <source>
        <dbReference type="ARBA" id="ARBA00022989"/>
    </source>
</evidence>
<protein>
    <submittedName>
        <fullName evidence="8">Flp pilus assembly protein TadC</fullName>
    </submittedName>
</protein>
<name>A0ABD4ACS2_9BIFI</name>
<keyword evidence="5 6" id="KW-0472">Membrane</keyword>
<proteinExistence type="predicted"/>
<dbReference type="EMBL" id="JXBX01000010">
    <property type="protein sequence ID" value="KJY52836.1"/>
    <property type="molecule type" value="Genomic_DNA"/>
</dbReference>
<evidence type="ECO:0000256" key="2">
    <source>
        <dbReference type="ARBA" id="ARBA00022475"/>
    </source>
</evidence>
<accession>A0ABD4ACS2</accession>
<dbReference type="InterPro" id="IPR018076">
    <property type="entry name" value="T2SS_GspF_dom"/>
</dbReference>
<dbReference type="Pfam" id="PF00482">
    <property type="entry name" value="T2SSF"/>
    <property type="match status" value="1"/>
</dbReference>
<keyword evidence="2" id="KW-1003">Cell membrane</keyword>
<evidence type="ECO:0000259" key="7">
    <source>
        <dbReference type="Pfam" id="PF00482"/>
    </source>
</evidence>
<evidence type="ECO:0000313" key="8">
    <source>
        <dbReference type="EMBL" id="KJY52836.1"/>
    </source>
</evidence>
<dbReference type="Proteomes" id="UP000033652">
    <property type="component" value="Unassembled WGS sequence"/>
</dbReference>
<keyword evidence="3 6" id="KW-0812">Transmembrane</keyword>
<feature type="domain" description="Type II secretion system protein GspF" evidence="7">
    <location>
        <begin position="42"/>
        <end position="168"/>
    </location>
</feature>
<evidence type="ECO:0000256" key="1">
    <source>
        <dbReference type="ARBA" id="ARBA00004651"/>
    </source>
</evidence>
<comment type="caution">
    <text evidence="8">The sequence shown here is derived from an EMBL/GenBank/DDBJ whole genome shotgun (WGS) entry which is preliminary data.</text>
</comment>
<evidence type="ECO:0000256" key="6">
    <source>
        <dbReference type="SAM" id="Phobius"/>
    </source>
</evidence>
<evidence type="ECO:0000313" key="9">
    <source>
        <dbReference type="Proteomes" id="UP000033652"/>
    </source>
</evidence>
<organism evidence="8 9">
    <name type="scientific">Bifidobacterium coryneforme</name>
    <dbReference type="NCBI Taxonomy" id="1687"/>
    <lineage>
        <taxon>Bacteria</taxon>
        <taxon>Bacillati</taxon>
        <taxon>Actinomycetota</taxon>
        <taxon>Actinomycetes</taxon>
        <taxon>Bifidobacteriales</taxon>
        <taxon>Bifidobacteriaceae</taxon>
        <taxon>Bifidobacterium</taxon>
    </lineage>
</organism>
<comment type="subcellular location">
    <subcellularLocation>
        <location evidence="1">Cell membrane</location>
        <topology evidence="1">Multi-pass membrane protein</topology>
    </subcellularLocation>
</comment>
<sequence length="180" mass="19510">MTKALGIAMLVALARALFRDPVALRSRLGCGGRVNPPLTLVLEMVAVSLRQGASIPFALEGVGRTLGGAYAETMIRVARLLVEGNDWYFSWAQAMRHPRIGEAMTVLSGCLESSWLHGTSPLNRMDTTIEQVERKARSRLDQETARLSIRILMPTGLCILPAFVLIGVIPCIAAFAGGMF</sequence>
<evidence type="ECO:0000256" key="3">
    <source>
        <dbReference type="ARBA" id="ARBA00022692"/>
    </source>
</evidence>
<dbReference type="GO" id="GO:0005886">
    <property type="term" value="C:plasma membrane"/>
    <property type="evidence" value="ECO:0007669"/>
    <property type="project" value="UniProtKB-SubCell"/>
</dbReference>
<dbReference type="RefSeq" id="WP_082066297.1">
    <property type="nucleotide sequence ID" value="NZ_KQ033865.1"/>
</dbReference>
<reference evidence="8 9" key="1">
    <citation type="submission" date="2014-12" db="EMBL/GenBank/DDBJ databases">
        <title>Comparative genomics of the lactic acid bacteria isolated from the honey bee gut.</title>
        <authorList>
            <person name="Ellegaard K.M."/>
            <person name="Tamarit D."/>
            <person name="Javelind E."/>
            <person name="Olofsson T."/>
            <person name="Andersson S.G."/>
            <person name="Vasquez A."/>
        </authorList>
    </citation>
    <scope>NUCLEOTIDE SEQUENCE [LARGE SCALE GENOMIC DNA]</scope>
    <source>
        <strain evidence="8 9">Bma6</strain>
    </source>
</reference>
<dbReference type="AlphaFoldDB" id="A0ABD4ACS2"/>
<evidence type="ECO:0000256" key="5">
    <source>
        <dbReference type="ARBA" id="ARBA00023136"/>
    </source>
</evidence>
<keyword evidence="4 6" id="KW-1133">Transmembrane helix</keyword>
<feature type="transmembrane region" description="Helical" evidence="6">
    <location>
        <begin position="151"/>
        <end position="176"/>
    </location>
</feature>
<gene>
    <name evidence="8" type="ORF">JF68_12870</name>
</gene>